<accession>A0ACC0C112</accession>
<sequence>MSNGSSSRKKATEAIDEVEELLRASHDDVLLKLSVNSHIARSGSSTEDSMIDPDLDRRFQALKSKPKIPTTSRRIDSDKKNPAKFVDSIEENDDLFARFAAIKSSLPSYSSSSSVSVGPGHQLKGGEENESENEEDEVEKLINWAIDAARLDPSPPSDVEDDEDDSDFEKDSDDEDNDKANAQKKNKRNKFRNALNTLEEFLVYLHTPSNMISSLPIEYVKAYNYRLISYKKLMHLRVKLKQTESIRNLILLLRSRALFLGRIKAVNPHRNVNTLFLVFSEATFFFPDLEQNILHQKGQKGDLQNCNGKTVKSASQFPIRRGARWTQFAGTKIPEGKNSTTPRIRPGNRTAIEQ</sequence>
<evidence type="ECO:0000313" key="2">
    <source>
        <dbReference type="Proteomes" id="UP001060085"/>
    </source>
</evidence>
<gene>
    <name evidence="1" type="ORF">M9H77_09514</name>
</gene>
<dbReference type="Proteomes" id="UP001060085">
    <property type="component" value="Linkage Group LG02"/>
</dbReference>
<evidence type="ECO:0000313" key="1">
    <source>
        <dbReference type="EMBL" id="KAI5678564.1"/>
    </source>
</evidence>
<name>A0ACC0C112_CATRO</name>
<keyword evidence="2" id="KW-1185">Reference proteome</keyword>
<organism evidence="1 2">
    <name type="scientific">Catharanthus roseus</name>
    <name type="common">Madagascar periwinkle</name>
    <name type="synonym">Vinca rosea</name>
    <dbReference type="NCBI Taxonomy" id="4058"/>
    <lineage>
        <taxon>Eukaryota</taxon>
        <taxon>Viridiplantae</taxon>
        <taxon>Streptophyta</taxon>
        <taxon>Embryophyta</taxon>
        <taxon>Tracheophyta</taxon>
        <taxon>Spermatophyta</taxon>
        <taxon>Magnoliopsida</taxon>
        <taxon>eudicotyledons</taxon>
        <taxon>Gunneridae</taxon>
        <taxon>Pentapetalae</taxon>
        <taxon>asterids</taxon>
        <taxon>lamiids</taxon>
        <taxon>Gentianales</taxon>
        <taxon>Apocynaceae</taxon>
        <taxon>Rauvolfioideae</taxon>
        <taxon>Vinceae</taxon>
        <taxon>Catharanthinae</taxon>
        <taxon>Catharanthus</taxon>
    </lineage>
</organism>
<comment type="caution">
    <text evidence="1">The sequence shown here is derived from an EMBL/GenBank/DDBJ whole genome shotgun (WGS) entry which is preliminary data.</text>
</comment>
<dbReference type="EMBL" id="CM044702">
    <property type="protein sequence ID" value="KAI5678564.1"/>
    <property type="molecule type" value="Genomic_DNA"/>
</dbReference>
<proteinExistence type="predicted"/>
<protein>
    <submittedName>
        <fullName evidence="1">Uncharacterized protein</fullName>
    </submittedName>
</protein>
<reference evidence="2" key="1">
    <citation type="journal article" date="2023" name="Nat. Plants">
        <title>Single-cell RNA sequencing provides a high-resolution roadmap for understanding the multicellular compartmentation of specialized metabolism.</title>
        <authorList>
            <person name="Sun S."/>
            <person name="Shen X."/>
            <person name="Li Y."/>
            <person name="Li Y."/>
            <person name="Wang S."/>
            <person name="Li R."/>
            <person name="Zhang H."/>
            <person name="Shen G."/>
            <person name="Guo B."/>
            <person name="Wei J."/>
            <person name="Xu J."/>
            <person name="St-Pierre B."/>
            <person name="Chen S."/>
            <person name="Sun C."/>
        </authorList>
    </citation>
    <scope>NUCLEOTIDE SEQUENCE [LARGE SCALE GENOMIC DNA]</scope>
</reference>